<reference evidence="3" key="1">
    <citation type="submission" date="2013-05" db="EMBL/GenBank/DDBJ databases">
        <authorList>
            <person name="Yim A.K.Y."/>
            <person name="Chan T.F."/>
            <person name="Ji K.M."/>
            <person name="Liu X.Y."/>
            <person name="Zhou J.W."/>
            <person name="Li R.Q."/>
            <person name="Yang K.Y."/>
            <person name="Li J."/>
            <person name="Li M."/>
            <person name="Law P.T.W."/>
            <person name="Wu Y.L."/>
            <person name="Cai Z.L."/>
            <person name="Qin H."/>
            <person name="Bao Y."/>
            <person name="Leung R.K.K."/>
            <person name="Ng P.K.S."/>
            <person name="Zou J."/>
            <person name="Zhong X.J."/>
            <person name="Ran P.X."/>
            <person name="Zhong N.S."/>
            <person name="Liu Z.G."/>
            <person name="Tsui S.K.W."/>
        </authorList>
    </citation>
    <scope>NUCLEOTIDE SEQUENCE</scope>
    <source>
        <strain evidence="3">Derf</strain>
        <tissue evidence="3">Whole organism</tissue>
    </source>
</reference>
<dbReference type="PANTHER" id="PTHR37984">
    <property type="entry name" value="PROTEIN CBG26694"/>
    <property type="match status" value="1"/>
</dbReference>
<comment type="caution">
    <text evidence="3">The sequence shown here is derived from an EMBL/GenBank/DDBJ whole genome shotgun (WGS) entry which is preliminary data.</text>
</comment>
<evidence type="ECO:0000313" key="3">
    <source>
        <dbReference type="EMBL" id="KAH9497059.1"/>
    </source>
</evidence>
<evidence type="ECO:0000313" key="4">
    <source>
        <dbReference type="Proteomes" id="UP000790347"/>
    </source>
</evidence>
<name>A0A922HQH4_DERFA</name>
<dbReference type="PANTHER" id="PTHR37984:SF5">
    <property type="entry name" value="PROTEIN NYNRIN-LIKE"/>
    <property type="match status" value="1"/>
</dbReference>
<keyword evidence="4" id="KW-1185">Reference proteome</keyword>
<evidence type="ECO:0000256" key="1">
    <source>
        <dbReference type="ARBA" id="ARBA00012493"/>
    </source>
</evidence>
<dbReference type="Proteomes" id="UP000790347">
    <property type="component" value="Unassembled WGS sequence"/>
</dbReference>
<dbReference type="Pfam" id="PF17921">
    <property type="entry name" value="Integrase_H2C2"/>
    <property type="match status" value="1"/>
</dbReference>
<dbReference type="EC" id="2.7.7.49" evidence="1"/>
<evidence type="ECO:0000259" key="2">
    <source>
        <dbReference type="Pfam" id="PF17921"/>
    </source>
</evidence>
<accession>A0A922HQH4</accession>
<dbReference type="EMBL" id="ASGP02000007">
    <property type="protein sequence ID" value="KAH9497059.1"/>
    <property type="molecule type" value="Genomic_DNA"/>
</dbReference>
<dbReference type="InterPro" id="IPR041588">
    <property type="entry name" value="Integrase_H2C2"/>
</dbReference>
<protein>
    <recommendedName>
        <fullName evidence="1">RNA-directed DNA polymerase</fullName>
        <ecNumber evidence="1">2.7.7.49</ecNumber>
    </recommendedName>
</protein>
<gene>
    <name evidence="3" type="ORF">DERF_013070</name>
</gene>
<dbReference type="Gene3D" id="1.10.340.70">
    <property type="match status" value="1"/>
</dbReference>
<proteinExistence type="predicted"/>
<organism evidence="3 4">
    <name type="scientific">Dermatophagoides farinae</name>
    <name type="common">American house dust mite</name>
    <dbReference type="NCBI Taxonomy" id="6954"/>
    <lineage>
        <taxon>Eukaryota</taxon>
        <taxon>Metazoa</taxon>
        <taxon>Ecdysozoa</taxon>
        <taxon>Arthropoda</taxon>
        <taxon>Chelicerata</taxon>
        <taxon>Arachnida</taxon>
        <taxon>Acari</taxon>
        <taxon>Acariformes</taxon>
        <taxon>Sarcoptiformes</taxon>
        <taxon>Astigmata</taxon>
        <taxon>Psoroptidia</taxon>
        <taxon>Analgoidea</taxon>
        <taxon>Pyroglyphidae</taxon>
        <taxon>Dermatophagoidinae</taxon>
        <taxon>Dermatophagoides</taxon>
    </lineage>
</organism>
<dbReference type="AlphaFoldDB" id="A0A922HQH4"/>
<sequence>MNPANIRLLRRQISCLFNRYELNQLVLDQETISKIKKLAEKLAAEHESYFNEEFNEKDIEENVKISEYTLKMKRLLQFISSAKDVSKVKISIFYFFWLNSMAGFWLQSKKNLTNKLGRMALKLQEYDFDIKHIDGKANVVADALSRICLIESFNWSVEQKKDQLLNECVIKNPHQFVEKGDVLYRSIDGLFALCIPTKVLNIVIKNVHEELCHAGQRKTMEIMRRRYYHPSMRDRLKSLI</sequence>
<reference evidence="3" key="2">
    <citation type="journal article" date="2022" name="Res Sq">
        <title>Comparative Genomics Reveals Insights into the Divergent Evolution of Astigmatic Mites and Household Pest Adaptations.</title>
        <authorList>
            <person name="Xiong Q."/>
            <person name="Wan A.T.-Y."/>
            <person name="Liu X.-Y."/>
            <person name="Fung C.S.-H."/>
            <person name="Xiao X."/>
            <person name="Malainual N."/>
            <person name="Hou J."/>
            <person name="Wang L."/>
            <person name="Wang M."/>
            <person name="Yang K."/>
            <person name="Cui Y."/>
            <person name="Leung E."/>
            <person name="Nong W."/>
            <person name="Shin S.-K."/>
            <person name="Au S."/>
            <person name="Jeong K.Y."/>
            <person name="Chew F.T."/>
            <person name="Hui J."/>
            <person name="Leung T.F."/>
            <person name="Tungtrongchitr A."/>
            <person name="Zhong N."/>
            <person name="Liu Z."/>
            <person name="Tsui S."/>
        </authorList>
    </citation>
    <scope>NUCLEOTIDE SEQUENCE</scope>
    <source>
        <strain evidence="3">Derf</strain>
        <tissue evidence="3">Whole organism</tissue>
    </source>
</reference>
<feature type="domain" description="Integrase zinc-binding" evidence="2">
    <location>
        <begin position="195"/>
        <end position="238"/>
    </location>
</feature>
<dbReference type="GO" id="GO:0003964">
    <property type="term" value="F:RNA-directed DNA polymerase activity"/>
    <property type="evidence" value="ECO:0007669"/>
    <property type="project" value="UniProtKB-EC"/>
</dbReference>
<dbReference type="InterPro" id="IPR050951">
    <property type="entry name" value="Retrovirus_Pol_polyprotein"/>
</dbReference>